<proteinExistence type="predicted"/>
<comment type="caution">
    <text evidence="2">The sequence shown here is derived from an EMBL/GenBank/DDBJ whole genome shotgun (WGS) entry which is preliminary data.</text>
</comment>
<evidence type="ECO:0000256" key="1">
    <source>
        <dbReference type="SAM" id="MobiDB-lite"/>
    </source>
</evidence>
<organism evidence="2">
    <name type="scientific">bioreactor metagenome</name>
    <dbReference type="NCBI Taxonomy" id="1076179"/>
    <lineage>
        <taxon>unclassified sequences</taxon>
        <taxon>metagenomes</taxon>
        <taxon>ecological metagenomes</taxon>
    </lineage>
</organism>
<dbReference type="AlphaFoldDB" id="A0A644Y5L4"/>
<accession>A0A644Y5L4</accession>
<name>A0A644Y5L4_9ZZZZ</name>
<protein>
    <submittedName>
        <fullName evidence="2">Uncharacterized protein</fullName>
    </submittedName>
</protein>
<gene>
    <name evidence="2" type="ORF">SDC9_69703</name>
</gene>
<dbReference type="EMBL" id="VSSQ01003984">
    <property type="protein sequence ID" value="MPM23238.1"/>
    <property type="molecule type" value="Genomic_DNA"/>
</dbReference>
<reference evidence="2" key="1">
    <citation type="submission" date="2019-08" db="EMBL/GenBank/DDBJ databases">
        <authorList>
            <person name="Kucharzyk K."/>
            <person name="Murdoch R.W."/>
            <person name="Higgins S."/>
            <person name="Loffler F."/>
        </authorList>
    </citation>
    <scope>NUCLEOTIDE SEQUENCE</scope>
</reference>
<feature type="region of interest" description="Disordered" evidence="1">
    <location>
        <begin position="122"/>
        <end position="146"/>
    </location>
</feature>
<sequence length="146" mass="15776">MTAADLIIMLCRTDRHLLIQVVDRSHQTLGNQAGQNIPADHEQVGKVVGGSCCLDLHVLVALIRRQSGQLEIDVELVLDDLKAYPIGRRRSSFGDSSTIPQFNGGRTAGLCLISGALAEQGQADEGQQRNECDANSTRSLHNKSSL</sequence>
<feature type="compositionally biased region" description="Polar residues" evidence="1">
    <location>
        <begin position="133"/>
        <end position="146"/>
    </location>
</feature>
<evidence type="ECO:0000313" key="2">
    <source>
        <dbReference type="EMBL" id="MPM23238.1"/>
    </source>
</evidence>